<dbReference type="GO" id="GO:0005858">
    <property type="term" value="C:axonemal dynein complex"/>
    <property type="evidence" value="ECO:0007669"/>
    <property type="project" value="TreeGrafter"/>
</dbReference>
<name>A0A6J2U824_DROLE</name>
<evidence type="ECO:0000313" key="5">
    <source>
        <dbReference type="RefSeq" id="XP_030384656.1"/>
    </source>
</evidence>
<dbReference type="InterPro" id="IPR013594">
    <property type="entry name" value="Dynein_heavy_tail"/>
</dbReference>
<evidence type="ECO:0000313" key="4">
    <source>
        <dbReference type="Proteomes" id="UP000504634"/>
    </source>
</evidence>
<gene>
    <name evidence="5" type="primary">LOC115631943</name>
</gene>
<dbReference type="GO" id="GO:0007018">
    <property type="term" value="P:microtubule-based movement"/>
    <property type="evidence" value="ECO:0007669"/>
    <property type="project" value="InterPro"/>
</dbReference>
<feature type="domain" description="Dynein heavy chain tail" evidence="2">
    <location>
        <begin position="214"/>
        <end position="784"/>
    </location>
</feature>
<dbReference type="PANTHER" id="PTHR46532">
    <property type="entry name" value="MALE FERTILITY FACTOR KL5"/>
    <property type="match status" value="1"/>
</dbReference>
<dbReference type="PANTHER" id="PTHR46532:SF11">
    <property type="entry name" value="DYNEIN AXONEMAL HEAVY CHAIN 12"/>
    <property type="match status" value="1"/>
</dbReference>
<evidence type="ECO:0000259" key="2">
    <source>
        <dbReference type="Pfam" id="PF08385"/>
    </source>
</evidence>
<keyword evidence="4" id="KW-1185">Reference proteome</keyword>
<feature type="region of interest" description="Disordered" evidence="1">
    <location>
        <begin position="1"/>
        <end position="41"/>
    </location>
</feature>
<sequence>MASSSAVEDEHLTDSDLSDEEAQGQEQRQEELRSITPRPAYSDEELNQLMENVQHMTLLYTLDHRSWQEKTLDMIRRWLLEVHEPLLTIFYEGNTLSACLGAPEVPVVDMTYFLREPNAIFTVDGFHDEVHCGTVHSDVDGCLMHVLDLIYAPVFRNHAAWGENVKQRFGKGLDKFLAFLTGMHYKMSGMAVLYVPHVLIQNDREGVASDRQFLQSLEWIVVYWATQIRTLLNDRTLTVPHDFVTVSDEFEFWQYRYEVLKGLNAQLAQKDVQQIIKLLRKSHSVYSSQLDELIEQADIEMKEAISNIKYLHLLIKPCAEIDEATSPAAVTKCIPRIVHLIRYIWLNSEHYKCRDLITGLFRNLSNQIIRGCMKQVDIGKILSGSPRFGMKMCNMSIDCCETYKGIYKHMSKEHALREPQVGWALDDAIIFNHVDAFVERLTDVVDICESMIVFGRLDENESIAEPQFGGTNGHELEKIAANVERQFMEMLTKLRVSSKDTILNVHRNEWYEQVAEYRRTVQGFQETLQRLISNVFQNVCNVEEEIEALNVTLFYSYRGSLRKIYLRQVSKVWLRFSEEMDVTSLMLRERSKLHESWLPYYVSRALGFKTNLERLTWMRNRLTSSEWLPPVPEAAKVLSKFETLRKEFELEMRKSFKEWQNNCCATSSLNHKLDRYLLTRSKLRRGLLECNIDPSVLDICEEAQHFEQLGFVLPVAVKKLYEQHDNLRLIYSTALEVCLGYNRIMAALSEQERKLFRGLLHACDRKIMPGLCRLTYGDELSESYIEDCALHTSHLQEIVKLHKRTNRHVARYCEKICDTPMLKLKCTGAVAKSVFEEHLADYIKRASSVLRSCYNNIIELIFAVSKEFEPYMAEMSVEWHSYVNSFDDMLSNAFLISARRSLANISAALQRDEKMAAAPILVMESDIKDRRIVFTPDMDAIAALLSGTADRIHNILDQFSRIGQKMKLPKQKLRESFAKMFRKDEECAELLRSINAEIAKEREDIAGYIDTWNAHRAVWETTELEFKKRLRATPMTAGVFEGSIEFYSELADDISFVEAITHIHFVLINQNAIKSSILDWIEKWQALNISMLLEHSSSLIRRIYRYMRQNERKIMTVPRTLKETLAAKLLFERLVEEVPKKQSTFAPMLELFVLLDKYKVKLSDETRDQVSALETAWLDYLKIMIEADEMLDNEGEDFNVRILQHSEKCKIIFKEFQDDIYMKMPTKNEK</sequence>
<evidence type="ECO:0000256" key="1">
    <source>
        <dbReference type="SAM" id="MobiDB-lite"/>
    </source>
</evidence>
<dbReference type="InterPro" id="IPR056759">
    <property type="entry name" value="DYH2-5-8_CC"/>
</dbReference>
<dbReference type="Pfam" id="PF08385">
    <property type="entry name" value="DHC_N1"/>
    <property type="match status" value="1"/>
</dbReference>
<protein>
    <submittedName>
        <fullName evidence="5">Dynein heavy chain 2, axonemal</fullName>
    </submittedName>
</protein>
<dbReference type="AlphaFoldDB" id="A0A6J2U824"/>
<dbReference type="RefSeq" id="XP_030384656.1">
    <property type="nucleotide sequence ID" value="XM_030528796.1"/>
</dbReference>
<reference evidence="5" key="1">
    <citation type="submission" date="2025-08" db="UniProtKB">
        <authorList>
            <consortium name="RefSeq"/>
        </authorList>
    </citation>
    <scope>IDENTIFICATION</scope>
    <source>
        <strain evidence="5">11010-0011.00</strain>
        <tissue evidence="5">Whole body</tissue>
    </source>
</reference>
<proteinExistence type="predicted"/>
<dbReference type="GeneID" id="115631943"/>
<dbReference type="GO" id="GO:0045505">
    <property type="term" value="F:dynein intermediate chain binding"/>
    <property type="evidence" value="ECO:0007669"/>
    <property type="project" value="InterPro"/>
</dbReference>
<accession>A0A6J2U824</accession>
<dbReference type="Pfam" id="PF25007">
    <property type="entry name" value="DYH2-5-8_CC"/>
    <property type="match status" value="1"/>
</dbReference>
<dbReference type="GO" id="GO:0051959">
    <property type="term" value="F:dynein light intermediate chain binding"/>
    <property type="evidence" value="ECO:0007669"/>
    <property type="project" value="InterPro"/>
</dbReference>
<dbReference type="InterPro" id="IPR026983">
    <property type="entry name" value="DHC"/>
</dbReference>
<evidence type="ECO:0000259" key="3">
    <source>
        <dbReference type="Pfam" id="PF25007"/>
    </source>
</evidence>
<dbReference type="Proteomes" id="UP000504634">
    <property type="component" value="Unplaced"/>
</dbReference>
<dbReference type="OrthoDB" id="447173at2759"/>
<organism evidence="4 5">
    <name type="scientific">Drosophila lebanonensis</name>
    <name type="common">Fruit fly</name>
    <name type="synonym">Scaptodrosophila lebanonensis</name>
    <dbReference type="NCBI Taxonomy" id="7225"/>
    <lineage>
        <taxon>Eukaryota</taxon>
        <taxon>Metazoa</taxon>
        <taxon>Ecdysozoa</taxon>
        <taxon>Arthropoda</taxon>
        <taxon>Hexapoda</taxon>
        <taxon>Insecta</taxon>
        <taxon>Pterygota</taxon>
        <taxon>Neoptera</taxon>
        <taxon>Endopterygota</taxon>
        <taxon>Diptera</taxon>
        <taxon>Brachycera</taxon>
        <taxon>Muscomorpha</taxon>
        <taxon>Ephydroidea</taxon>
        <taxon>Drosophilidae</taxon>
        <taxon>Scaptodrosophila</taxon>
    </lineage>
</organism>
<feature type="domain" description="Dynein axonemal heavy chain 2/5/8 coiled-coil" evidence="3">
    <location>
        <begin position="1087"/>
        <end position="1204"/>
    </location>
</feature>